<evidence type="ECO:0000313" key="2">
    <source>
        <dbReference type="EMBL" id="MBB3141058.1"/>
    </source>
</evidence>
<keyword evidence="3" id="KW-1185">Reference proteome</keyword>
<evidence type="ECO:0000313" key="3">
    <source>
        <dbReference type="Proteomes" id="UP000525987"/>
    </source>
</evidence>
<comment type="caution">
    <text evidence="2">The sequence shown here is derived from an EMBL/GenBank/DDBJ whole genome shotgun (WGS) entry which is preliminary data.</text>
</comment>
<gene>
    <name evidence="2" type="ORF">FHR96_001932</name>
</gene>
<reference evidence="2 3" key="1">
    <citation type="submission" date="2020-08" db="EMBL/GenBank/DDBJ databases">
        <title>Genomic Encyclopedia of Type Strains, Phase III (KMG-III): the genomes of soil and plant-associated and newly described type strains.</title>
        <authorList>
            <person name="Whitman W."/>
        </authorList>
    </citation>
    <scope>NUCLEOTIDE SEQUENCE [LARGE SCALE GENOMIC DNA]</scope>
    <source>
        <strain evidence="2 3">CECT 5995</strain>
    </source>
</reference>
<dbReference type="Proteomes" id="UP000525987">
    <property type="component" value="Unassembled WGS sequence"/>
</dbReference>
<dbReference type="AlphaFoldDB" id="A0A7W5BZH9"/>
<proteinExistence type="predicted"/>
<sequence length="107" mass="12736">MSQYQPLHRLEETTDRPAPETWPPLYMPAMPPLGAIRALEAWWQARRRRRHLRQNLRRLLACDDATLEDIGYRRGDIHRALRLPRTQDALDALHRVEARHRQEETPS</sequence>
<evidence type="ECO:0000256" key="1">
    <source>
        <dbReference type="SAM" id="MobiDB-lite"/>
    </source>
</evidence>
<accession>A0A7W5BZH9</accession>
<dbReference type="EMBL" id="JACHXM010000007">
    <property type="protein sequence ID" value="MBB3141058.1"/>
    <property type="molecule type" value="Genomic_DNA"/>
</dbReference>
<dbReference type="RefSeq" id="WP_183387441.1">
    <property type="nucleotide sequence ID" value="NZ_JACHXM010000007.1"/>
</dbReference>
<name>A0A7W5BZH9_9GAMM</name>
<protein>
    <submittedName>
        <fullName evidence="2">Uncharacterized protein YjiS (DUF1127 family)</fullName>
    </submittedName>
</protein>
<feature type="region of interest" description="Disordered" evidence="1">
    <location>
        <begin position="1"/>
        <end position="23"/>
    </location>
</feature>
<organism evidence="2 3">
    <name type="scientific">Halomonas organivorans</name>
    <dbReference type="NCBI Taxonomy" id="257772"/>
    <lineage>
        <taxon>Bacteria</taxon>
        <taxon>Pseudomonadati</taxon>
        <taxon>Pseudomonadota</taxon>
        <taxon>Gammaproteobacteria</taxon>
        <taxon>Oceanospirillales</taxon>
        <taxon>Halomonadaceae</taxon>
        <taxon>Halomonas</taxon>
    </lineage>
</organism>
<feature type="compositionally biased region" description="Basic and acidic residues" evidence="1">
    <location>
        <begin position="8"/>
        <end position="18"/>
    </location>
</feature>